<accession>A0A1X7BY13</accession>
<sequence>MRKFIAAVVFALIALPGWAGEDIVKVKANGDVASTMDALEAAVTGAGATVFARVDHAGGAAKVDMELASSQVLIFGNPKLGTPIMQADPLAGLFLPLKVLVYEDSDGQTWLAYQTPQGLLRDLQDIPILEVSEKISGALAKLTEKASGM</sequence>
<proteinExistence type="predicted"/>
<evidence type="ECO:0000313" key="4">
    <source>
        <dbReference type="Proteomes" id="UP000193224"/>
    </source>
</evidence>
<dbReference type="PANTHER" id="PTHR38342">
    <property type="entry name" value="SLR5037 PROTEIN"/>
    <property type="match status" value="1"/>
</dbReference>
<reference evidence="3 4" key="1">
    <citation type="submission" date="2017-03" db="EMBL/GenBank/DDBJ databases">
        <authorList>
            <person name="Afonso C.L."/>
            <person name="Miller P.J."/>
            <person name="Scott M.A."/>
            <person name="Spackman E."/>
            <person name="Goraichik I."/>
            <person name="Dimitrov K.M."/>
            <person name="Suarez D.L."/>
            <person name="Swayne D.E."/>
        </authorList>
    </citation>
    <scope>NUCLEOTIDE SEQUENCE [LARGE SCALE GENOMIC DNA]</scope>
    <source>
        <strain evidence="3 4">CECT 7745</strain>
    </source>
</reference>
<dbReference type="EMBL" id="FWXB01000028">
    <property type="protein sequence ID" value="SMC14501.1"/>
    <property type="molecule type" value="Genomic_DNA"/>
</dbReference>
<dbReference type="CDD" id="cd14797">
    <property type="entry name" value="DUF302"/>
    <property type="match status" value="1"/>
</dbReference>
<keyword evidence="4" id="KW-1185">Reference proteome</keyword>
<feature type="signal peptide" evidence="1">
    <location>
        <begin position="1"/>
        <end position="19"/>
    </location>
</feature>
<dbReference type="Gene3D" id="3.30.310.70">
    <property type="entry name" value="TT1751-like domain"/>
    <property type="match status" value="1"/>
</dbReference>
<dbReference type="InterPro" id="IPR035923">
    <property type="entry name" value="TT1751-like_sf"/>
</dbReference>
<dbReference type="Proteomes" id="UP000193224">
    <property type="component" value="Unassembled WGS sequence"/>
</dbReference>
<evidence type="ECO:0000313" key="3">
    <source>
        <dbReference type="EMBL" id="SMC14501.1"/>
    </source>
</evidence>
<feature type="chain" id="PRO_5012643162" description="DUF302 domain-containing protein" evidence="1">
    <location>
        <begin position="20"/>
        <end position="149"/>
    </location>
</feature>
<dbReference type="AlphaFoldDB" id="A0A1X7BY13"/>
<dbReference type="SUPFAM" id="SSF103247">
    <property type="entry name" value="TT1751-like"/>
    <property type="match status" value="1"/>
</dbReference>
<gene>
    <name evidence="3" type="ORF">ROA7745_04369</name>
</gene>
<dbReference type="InterPro" id="IPR005180">
    <property type="entry name" value="DUF302"/>
</dbReference>
<name>A0A1X7BY13_9RHOB</name>
<feature type="domain" description="DUF302" evidence="2">
    <location>
        <begin position="54"/>
        <end position="116"/>
    </location>
</feature>
<evidence type="ECO:0000256" key="1">
    <source>
        <dbReference type="SAM" id="SignalP"/>
    </source>
</evidence>
<keyword evidence="1" id="KW-0732">Signal</keyword>
<dbReference type="PANTHER" id="PTHR38342:SF2">
    <property type="entry name" value="INNER MEMBRANE OR EXPORTED"/>
    <property type="match status" value="1"/>
</dbReference>
<organism evidence="3 4">
    <name type="scientific">Roseovarius aestuarii</name>
    <dbReference type="NCBI Taxonomy" id="475083"/>
    <lineage>
        <taxon>Bacteria</taxon>
        <taxon>Pseudomonadati</taxon>
        <taxon>Pseudomonadota</taxon>
        <taxon>Alphaproteobacteria</taxon>
        <taxon>Rhodobacterales</taxon>
        <taxon>Roseobacteraceae</taxon>
        <taxon>Roseovarius</taxon>
    </lineage>
</organism>
<dbReference type="RefSeq" id="WP_085802407.1">
    <property type="nucleotide sequence ID" value="NZ_FWXB01000028.1"/>
</dbReference>
<protein>
    <recommendedName>
        <fullName evidence="2">DUF302 domain-containing protein</fullName>
    </recommendedName>
</protein>
<evidence type="ECO:0000259" key="2">
    <source>
        <dbReference type="Pfam" id="PF03625"/>
    </source>
</evidence>
<dbReference type="Pfam" id="PF03625">
    <property type="entry name" value="DUF302"/>
    <property type="match status" value="1"/>
</dbReference>
<dbReference type="OrthoDB" id="9799367at2"/>